<reference evidence="11 12" key="1">
    <citation type="submission" date="2023-04" db="EMBL/GenBank/DDBJ databases">
        <title>Marinobulbifer ophiurae gen. nov., sp. Nov., isolate from tissue of brittle star Ophioplocus japonicus.</title>
        <authorList>
            <person name="Kawano K."/>
            <person name="Sawayama S."/>
            <person name="Nakagawa S."/>
        </authorList>
    </citation>
    <scope>NUCLEOTIDE SEQUENCE [LARGE SCALE GENOMIC DNA]</scope>
    <source>
        <strain evidence="11 12">NKW57</strain>
    </source>
</reference>
<keyword evidence="12" id="KW-1185">Reference proteome</keyword>
<dbReference type="CDD" id="cd00405">
    <property type="entry name" value="PRAI"/>
    <property type="match status" value="1"/>
</dbReference>
<dbReference type="EMBL" id="BSYJ01000003">
    <property type="protein sequence ID" value="GMG87464.1"/>
    <property type="molecule type" value="Genomic_DNA"/>
</dbReference>
<dbReference type="NCBIfam" id="NF002298">
    <property type="entry name" value="PRK01222.1-4"/>
    <property type="match status" value="1"/>
</dbReference>
<gene>
    <name evidence="9" type="primary">trpF</name>
    <name evidence="11" type="ORF">MNKW57_17850</name>
</gene>
<dbReference type="PANTHER" id="PTHR42894">
    <property type="entry name" value="N-(5'-PHOSPHORIBOSYL)ANTHRANILATE ISOMERASE"/>
    <property type="match status" value="1"/>
</dbReference>
<keyword evidence="5 9" id="KW-0028">Amino-acid biosynthesis</keyword>
<dbReference type="Gene3D" id="3.20.20.70">
    <property type="entry name" value="Aldolase class I"/>
    <property type="match status" value="1"/>
</dbReference>
<dbReference type="PANTHER" id="PTHR42894:SF1">
    <property type="entry name" value="N-(5'-PHOSPHORIBOSYL)ANTHRANILATE ISOMERASE"/>
    <property type="match status" value="1"/>
</dbReference>
<dbReference type="HAMAP" id="MF_00135">
    <property type="entry name" value="PRAI"/>
    <property type="match status" value="1"/>
</dbReference>
<evidence type="ECO:0000313" key="12">
    <source>
        <dbReference type="Proteomes" id="UP001224392"/>
    </source>
</evidence>
<evidence type="ECO:0000256" key="4">
    <source>
        <dbReference type="ARBA" id="ARBA00022272"/>
    </source>
</evidence>
<comment type="catalytic activity">
    <reaction evidence="1 9">
        <text>N-(5-phospho-beta-D-ribosyl)anthranilate = 1-(2-carboxyphenylamino)-1-deoxy-D-ribulose 5-phosphate</text>
        <dbReference type="Rhea" id="RHEA:21540"/>
        <dbReference type="ChEBI" id="CHEBI:18277"/>
        <dbReference type="ChEBI" id="CHEBI:58613"/>
        <dbReference type="EC" id="5.3.1.24"/>
    </reaction>
</comment>
<evidence type="ECO:0000256" key="1">
    <source>
        <dbReference type="ARBA" id="ARBA00001164"/>
    </source>
</evidence>
<evidence type="ECO:0000256" key="5">
    <source>
        <dbReference type="ARBA" id="ARBA00022605"/>
    </source>
</evidence>
<evidence type="ECO:0000256" key="8">
    <source>
        <dbReference type="ARBA" id="ARBA00023235"/>
    </source>
</evidence>
<evidence type="ECO:0000256" key="9">
    <source>
        <dbReference type="HAMAP-Rule" id="MF_00135"/>
    </source>
</evidence>
<protein>
    <recommendedName>
        <fullName evidence="4 9">N-(5'-phosphoribosyl)anthranilate isomerase</fullName>
        <shortName evidence="9">PRAI</shortName>
        <ecNumber evidence="3 9">5.3.1.24</ecNumber>
    </recommendedName>
</protein>
<feature type="domain" description="N-(5'phosphoribosyl) anthranilate isomerase (PRAI)" evidence="10">
    <location>
        <begin position="5"/>
        <end position="200"/>
    </location>
</feature>
<keyword evidence="6 9" id="KW-0822">Tryptophan biosynthesis</keyword>
<dbReference type="EC" id="5.3.1.24" evidence="3 9"/>
<keyword evidence="7 9" id="KW-0057">Aromatic amino acid biosynthesis</keyword>
<organism evidence="11 12">
    <name type="scientific">Biformimicrobium ophioploci</name>
    <dbReference type="NCBI Taxonomy" id="3036711"/>
    <lineage>
        <taxon>Bacteria</taxon>
        <taxon>Pseudomonadati</taxon>
        <taxon>Pseudomonadota</taxon>
        <taxon>Gammaproteobacteria</taxon>
        <taxon>Cellvibrionales</taxon>
        <taxon>Microbulbiferaceae</taxon>
        <taxon>Biformimicrobium</taxon>
    </lineage>
</organism>
<dbReference type="GO" id="GO:0016853">
    <property type="term" value="F:isomerase activity"/>
    <property type="evidence" value="ECO:0007669"/>
    <property type="project" value="UniProtKB-KW"/>
</dbReference>
<dbReference type="InterPro" id="IPR001240">
    <property type="entry name" value="PRAI_dom"/>
</dbReference>
<evidence type="ECO:0000256" key="7">
    <source>
        <dbReference type="ARBA" id="ARBA00023141"/>
    </source>
</evidence>
<dbReference type="InterPro" id="IPR044643">
    <property type="entry name" value="TrpF_fam"/>
</dbReference>
<comment type="similarity">
    <text evidence="9">Belongs to the TrpF family.</text>
</comment>
<evidence type="ECO:0000256" key="2">
    <source>
        <dbReference type="ARBA" id="ARBA00004664"/>
    </source>
</evidence>
<evidence type="ECO:0000256" key="3">
    <source>
        <dbReference type="ARBA" id="ARBA00012572"/>
    </source>
</evidence>
<evidence type="ECO:0000259" key="10">
    <source>
        <dbReference type="Pfam" id="PF00697"/>
    </source>
</evidence>
<dbReference type="InterPro" id="IPR013785">
    <property type="entry name" value="Aldolase_TIM"/>
</dbReference>
<sequence>MATRVKICGITSANDAQQAQAAGADALGLVFYPDSPRYIDPLAALEVAEAVGPFVTLVGLFVDATEAEVNRIVERVPLNLLQFHGNEPPEFCASFSRPYIRALRMREGLNLGAAMSAHQHARGFLLDAYVPGIPGGTGARFDWSRVPQIAPKPLVLAGGLSPENVAEAISIARPWAVDVSGGVEVSPGVKDAEKMASFVRAVRDTRLAAAGPVDK</sequence>
<dbReference type="SUPFAM" id="SSF51366">
    <property type="entry name" value="Ribulose-phoshate binding barrel"/>
    <property type="match status" value="1"/>
</dbReference>
<dbReference type="Pfam" id="PF00697">
    <property type="entry name" value="PRAI"/>
    <property type="match status" value="1"/>
</dbReference>
<evidence type="ECO:0000256" key="6">
    <source>
        <dbReference type="ARBA" id="ARBA00022822"/>
    </source>
</evidence>
<keyword evidence="8 9" id="KW-0413">Isomerase</keyword>
<evidence type="ECO:0000313" key="11">
    <source>
        <dbReference type="EMBL" id="GMG87464.1"/>
    </source>
</evidence>
<dbReference type="InterPro" id="IPR011060">
    <property type="entry name" value="RibuloseP-bd_barrel"/>
</dbReference>
<dbReference type="NCBIfam" id="NF002299">
    <property type="entry name" value="PRK01222.1-6"/>
    <property type="match status" value="1"/>
</dbReference>
<dbReference type="Proteomes" id="UP001224392">
    <property type="component" value="Unassembled WGS sequence"/>
</dbReference>
<comment type="caution">
    <text evidence="11">The sequence shown here is derived from an EMBL/GenBank/DDBJ whole genome shotgun (WGS) entry which is preliminary data.</text>
</comment>
<accession>A0ABQ6LZE2</accession>
<proteinExistence type="inferred from homology"/>
<name>A0ABQ6LZE2_9GAMM</name>
<comment type="pathway">
    <text evidence="2 9">Amino-acid biosynthesis; L-tryptophan biosynthesis; L-tryptophan from chorismate: step 3/5.</text>
</comment>
<dbReference type="RefSeq" id="WP_285764089.1">
    <property type="nucleotide sequence ID" value="NZ_BSYJ01000003.1"/>
</dbReference>